<gene>
    <name evidence="1" type="ORF">GBAFDLPJ_00026</name>
</gene>
<evidence type="ECO:0000313" key="1">
    <source>
        <dbReference type="EMBL" id="QNO57732.1"/>
    </source>
</evidence>
<protein>
    <submittedName>
        <fullName evidence="1">Uncharacterized protein</fullName>
    </submittedName>
</protein>
<dbReference type="EMBL" id="MT631700">
    <property type="protein sequence ID" value="QNO57732.1"/>
    <property type="molecule type" value="Genomic_DNA"/>
</dbReference>
<dbReference type="AlphaFoldDB" id="A0A7G9ZBU8"/>
<proteinExistence type="predicted"/>
<name>A0A7G9ZBU8_9EURY</name>
<reference evidence="1" key="1">
    <citation type="submission" date="2020-06" db="EMBL/GenBank/DDBJ databases">
        <title>Unique genomic features of the anaerobic methanotrophic archaea.</title>
        <authorList>
            <person name="Chadwick G.L."/>
            <person name="Skennerton C.T."/>
            <person name="Laso-Perez R."/>
            <person name="Leu A.O."/>
            <person name="Speth D.R."/>
            <person name="Yu H."/>
            <person name="Morgan-Lang C."/>
            <person name="Hatzenpichler R."/>
            <person name="Goudeau D."/>
            <person name="Malmstrom R."/>
            <person name="Brazelton W.J."/>
            <person name="Woyke T."/>
            <person name="Hallam S.J."/>
            <person name="Tyson G.W."/>
            <person name="Wegener G."/>
            <person name="Boetius A."/>
            <person name="Orphan V."/>
        </authorList>
    </citation>
    <scope>NUCLEOTIDE SEQUENCE</scope>
</reference>
<accession>A0A7G9ZBU8</accession>
<organism evidence="1">
    <name type="scientific">Candidatus Methanophaga sp. ANME-1 ERB7</name>
    <dbReference type="NCBI Taxonomy" id="2759913"/>
    <lineage>
        <taxon>Archaea</taxon>
        <taxon>Methanobacteriati</taxon>
        <taxon>Methanobacteriota</taxon>
        <taxon>Stenosarchaea group</taxon>
        <taxon>Methanomicrobia</taxon>
        <taxon>Candidatus Methanophagales</taxon>
        <taxon>Candidatus Methanophagaceae</taxon>
        <taxon>Candidatus Methanophaga</taxon>
    </lineage>
</organism>
<sequence>MHPQLFKREGGKSERVCSTKGGLCELFGYTTKMAGYAKKVRIYYVWRNSRDKELKMKLTI</sequence>